<evidence type="ECO:0000256" key="15">
    <source>
        <dbReference type="ARBA" id="ARBA00048238"/>
    </source>
</evidence>
<dbReference type="InterPro" id="IPR000631">
    <property type="entry name" value="CARKD"/>
</dbReference>
<keyword evidence="9 18" id="KW-0630">Potassium</keyword>
<keyword evidence="5 18" id="KW-0479">Metal-binding</keyword>
<evidence type="ECO:0000256" key="8">
    <source>
        <dbReference type="ARBA" id="ARBA00022857"/>
    </source>
</evidence>
<evidence type="ECO:0000256" key="13">
    <source>
        <dbReference type="ARBA" id="ARBA00023268"/>
    </source>
</evidence>
<evidence type="ECO:0000256" key="14">
    <source>
        <dbReference type="ARBA" id="ARBA00025153"/>
    </source>
</evidence>
<dbReference type="Proteomes" id="UP001209854">
    <property type="component" value="Unassembled WGS sequence"/>
</dbReference>
<evidence type="ECO:0000256" key="19">
    <source>
        <dbReference type="PIRNR" id="PIRNR017184"/>
    </source>
</evidence>
<keyword evidence="6 17" id="KW-0547">Nucleotide-binding</keyword>
<dbReference type="NCBIfam" id="TIGR00196">
    <property type="entry name" value="yjeF_cterm"/>
    <property type="match status" value="1"/>
</dbReference>
<evidence type="ECO:0000256" key="3">
    <source>
        <dbReference type="ARBA" id="ARBA00006001"/>
    </source>
</evidence>
<dbReference type="EC" id="4.2.1.136" evidence="19"/>
<comment type="function">
    <text evidence="14 19">Bifunctional enzyme that catalyzes the epimerization of the S- and R-forms of NAD(P)HX and the dehydration of the S-form of NAD(P)HX at the expense of ADP, which is converted to AMP. This allows the repair of both epimers of NAD(P)HX, a damaged form of NAD(P)H that is a result of enzymatic or heat-dependent hydration.</text>
</comment>
<sequence length="511" mass="53637">MCRLPQQLYTAEQVRQLDRLAIGGVADHPGINGFELMGRAADAAFSRLLQSYPQLDQGAGMQVFCGAGNNGGDGYLIAALASERKIPVSVTALKHPDELTGDARKAFEHCSSKGVRIVLWRDESAVTGEILVDAMLGTGLSGEVRGDYWQAIEALNHSGKPVVAVDIPSGLCADTGAVLGTAVQAELTVTFIGTKQGLLTGDGPQLCGTLHFTDLDVPAVVYNRLKPSSIRLDESALKGLLAPRKRTAHKGDYGHVLIIGGNHGMPGAVIMAAEAAISCGAGKVTVATRPEHLPALAIRRPEVMAVGVGSRADLQSLLHDKTVIVAGPGIGTDSWAYDLVDETLNTDVSVVLDADALNLLSEHSQLRRARKFPMMLTPHPGEAARLLKTDTGSVQKDRFAAVAGLSETYNACVVLKGAGSLIQYEQQTSLCSAGNPGMAVAGMGDVLSGVIGALLAQNLPVYDAARLGVWLHASGADTLAWQQGETGLLATDTIPFIRQQLNELTGHAVKN</sequence>
<dbReference type="EMBL" id="JAPFCC010000001">
    <property type="protein sequence ID" value="MCW7555046.1"/>
    <property type="molecule type" value="Genomic_DNA"/>
</dbReference>
<feature type="binding site" evidence="18">
    <location>
        <begin position="69"/>
        <end position="73"/>
    </location>
    <ligand>
        <name>(6S)-NADPHX</name>
        <dbReference type="ChEBI" id="CHEBI:64076"/>
    </ligand>
</feature>
<feature type="domain" description="YjeF N-terminal" evidence="21">
    <location>
        <begin position="14"/>
        <end position="223"/>
    </location>
</feature>
<dbReference type="Gene3D" id="3.40.50.10260">
    <property type="entry name" value="YjeF N-terminal domain"/>
    <property type="match status" value="1"/>
</dbReference>
<comment type="cofactor">
    <cofactor evidence="17">
        <name>Mg(2+)</name>
        <dbReference type="ChEBI" id="CHEBI:18420"/>
    </cofactor>
</comment>
<proteinExistence type="inferred from homology"/>
<comment type="function">
    <text evidence="18">Catalyzes the epimerization of the S- and R-forms of NAD(P)HX, a damaged form of NAD(P)H that is a result of enzymatic or heat-dependent hydration. This is a prerequisite for the S-specific NAD(P)H-hydrate dehydratase to allow the repair of both epimers of NAD(P)HX.</text>
</comment>
<comment type="caution">
    <text evidence="22">The sequence shown here is derived from an EMBL/GenBank/DDBJ whole genome shotgun (WGS) entry which is preliminary data.</text>
</comment>
<dbReference type="PANTHER" id="PTHR12592">
    <property type="entry name" value="ATP-DEPENDENT (S)-NAD(P)H-HYDRATE DEHYDRATASE FAMILY MEMBER"/>
    <property type="match status" value="1"/>
</dbReference>
<dbReference type="PROSITE" id="PS01050">
    <property type="entry name" value="YJEF_C_2"/>
    <property type="match status" value="1"/>
</dbReference>
<dbReference type="PROSITE" id="PS51383">
    <property type="entry name" value="YJEF_C_3"/>
    <property type="match status" value="1"/>
</dbReference>
<evidence type="ECO:0000313" key="22">
    <source>
        <dbReference type="EMBL" id="MCW7555046.1"/>
    </source>
</evidence>
<dbReference type="Gene3D" id="3.40.1190.20">
    <property type="match status" value="1"/>
</dbReference>
<keyword evidence="10 17" id="KW-0520">NAD</keyword>
<comment type="catalytic activity">
    <reaction evidence="1 18 19">
        <text>(6R)-NADHX = (6S)-NADHX</text>
        <dbReference type="Rhea" id="RHEA:32215"/>
        <dbReference type="ChEBI" id="CHEBI:64074"/>
        <dbReference type="ChEBI" id="CHEBI:64075"/>
        <dbReference type="EC" id="5.1.99.6"/>
    </reaction>
</comment>
<dbReference type="SUPFAM" id="SSF53613">
    <property type="entry name" value="Ribokinase-like"/>
    <property type="match status" value="1"/>
</dbReference>
<keyword evidence="13" id="KW-0511">Multifunctional enzyme</keyword>
<comment type="cofactor">
    <cofactor evidence="18 19">
        <name>K(+)</name>
        <dbReference type="ChEBI" id="CHEBI:29103"/>
    </cofactor>
    <text evidence="18 19">Binds 1 potassium ion per subunit.</text>
</comment>
<feature type="domain" description="YjeF C-terminal" evidence="20">
    <location>
        <begin position="233"/>
        <end position="504"/>
    </location>
</feature>
<reference evidence="22 23" key="1">
    <citation type="submission" date="2022-10" db="EMBL/GenBank/DDBJ databases">
        <title>High-quality genome sequences of two octocoral-associated bacteria, Endozoicomonas euniceicola EF212 and Endozoicomonas gorgoniicola PS125.</title>
        <authorList>
            <person name="Chiou Y.-J."/>
            <person name="Chen Y.-H."/>
        </authorList>
    </citation>
    <scope>NUCLEOTIDE SEQUENCE [LARGE SCALE GENOMIC DNA]</scope>
    <source>
        <strain evidence="22 23">PS125</strain>
    </source>
</reference>
<evidence type="ECO:0000256" key="10">
    <source>
        <dbReference type="ARBA" id="ARBA00023027"/>
    </source>
</evidence>
<evidence type="ECO:0000256" key="18">
    <source>
        <dbReference type="HAMAP-Rule" id="MF_01966"/>
    </source>
</evidence>
<evidence type="ECO:0000256" key="16">
    <source>
        <dbReference type="ARBA" id="ARBA00049209"/>
    </source>
</evidence>
<evidence type="ECO:0000256" key="12">
    <source>
        <dbReference type="ARBA" id="ARBA00023239"/>
    </source>
</evidence>
<feature type="binding site" evidence="17">
    <location>
        <position position="268"/>
    </location>
    <ligand>
        <name>(6S)-NADPHX</name>
        <dbReference type="ChEBI" id="CHEBI:64076"/>
    </ligand>
</feature>
<accession>A0ABT3N098</accession>
<dbReference type="InterPro" id="IPR004443">
    <property type="entry name" value="YjeF_N_dom"/>
</dbReference>
<dbReference type="PANTHER" id="PTHR12592:SF0">
    <property type="entry name" value="ATP-DEPENDENT (S)-NAD(P)H-HYDRATE DEHYDRATASE"/>
    <property type="match status" value="1"/>
</dbReference>
<protein>
    <recommendedName>
        <fullName evidence="19">Bifunctional NAD(P)H-hydrate repair enzyme</fullName>
    </recommendedName>
    <alternativeName>
        <fullName evidence="19">Nicotinamide nucleotide repair protein</fullName>
    </alternativeName>
    <domain>
        <recommendedName>
            <fullName evidence="19">ADP-dependent (S)-NAD(P)H-hydrate dehydratase</fullName>
            <ecNumber evidence="19">4.2.1.136</ecNumber>
        </recommendedName>
        <alternativeName>
            <fullName evidence="19">ADP-dependent NAD(P)HX dehydratase</fullName>
        </alternativeName>
    </domain>
    <domain>
        <recommendedName>
            <fullName evidence="19">NAD(P)H-hydrate epimerase</fullName>
            <ecNumber evidence="19">5.1.99.6</ecNumber>
        </recommendedName>
    </domain>
</protein>
<evidence type="ECO:0000256" key="4">
    <source>
        <dbReference type="ARBA" id="ARBA00009524"/>
    </source>
</evidence>
<feature type="binding site" evidence="18">
    <location>
        <position position="166"/>
    </location>
    <ligand>
        <name>(6S)-NADPHX</name>
        <dbReference type="ChEBI" id="CHEBI:64076"/>
    </ligand>
</feature>
<comment type="similarity">
    <text evidence="17">Belongs to the NnrD/CARKD family.</text>
</comment>
<dbReference type="HAMAP" id="MF_01965">
    <property type="entry name" value="NADHX_dehydratase"/>
    <property type="match status" value="1"/>
</dbReference>
<feature type="binding site" evidence="18">
    <location>
        <position position="133"/>
    </location>
    <ligand>
        <name>K(+)</name>
        <dbReference type="ChEBI" id="CHEBI:29103"/>
    </ligand>
</feature>
<feature type="binding site" evidence="17">
    <location>
        <position position="445"/>
    </location>
    <ligand>
        <name>(6S)-NADPHX</name>
        <dbReference type="ChEBI" id="CHEBI:64076"/>
    </ligand>
</feature>
<evidence type="ECO:0000256" key="17">
    <source>
        <dbReference type="HAMAP-Rule" id="MF_01965"/>
    </source>
</evidence>
<dbReference type="NCBIfam" id="TIGR00197">
    <property type="entry name" value="yjeF_nterm"/>
    <property type="match status" value="1"/>
</dbReference>
<comment type="similarity">
    <text evidence="18">Belongs to the NnrE/AIBP family.</text>
</comment>
<dbReference type="HAMAP" id="MF_01966">
    <property type="entry name" value="NADHX_epimerase"/>
    <property type="match status" value="1"/>
</dbReference>
<evidence type="ECO:0000256" key="1">
    <source>
        <dbReference type="ARBA" id="ARBA00000013"/>
    </source>
</evidence>
<keyword evidence="23" id="KW-1185">Reference proteome</keyword>
<feature type="binding site" evidence="18">
    <location>
        <position position="70"/>
    </location>
    <ligand>
        <name>K(+)</name>
        <dbReference type="ChEBI" id="CHEBI:29103"/>
    </ligand>
</feature>
<feature type="binding site" evidence="17">
    <location>
        <begin position="416"/>
        <end position="420"/>
    </location>
    <ligand>
        <name>AMP</name>
        <dbReference type="ChEBI" id="CHEBI:456215"/>
    </ligand>
</feature>
<dbReference type="Pfam" id="PF01256">
    <property type="entry name" value="Carb_kinase"/>
    <property type="match status" value="1"/>
</dbReference>
<comment type="catalytic activity">
    <reaction evidence="16 17 19">
        <text>(6S)-NADPHX + ADP = AMP + phosphate + NADPH + H(+)</text>
        <dbReference type="Rhea" id="RHEA:32235"/>
        <dbReference type="ChEBI" id="CHEBI:15378"/>
        <dbReference type="ChEBI" id="CHEBI:43474"/>
        <dbReference type="ChEBI" id="CHEBI:57783"/>
        <dbReference type="ChEBI" id="CHEBI:64076"/>
        <dbReference type="ChEBI" id="CHEBI:456215"/>
        <dbReference type="ChEBI" id="CHEBI:456216"/>
        <dbReference type="EC" id="4.2.1.136"/>
    </reaction>
</comment>
<evidence type="ECO:0000259" key="21">
    <source>
        <dbReference type="PROSITE" id="PS51385"/>
    </source>
</evidence>
<evidence type="ECO:0000256" key="9">
    <source>
        <dbReference type="ARBA" id="ARBA00022958"/>
    </source>
</evidence>
<feature type="binding site" evidence="18">
    <location>
        <position position="148"/>
    </location>
    <ligand>
        <name>(6S)-NADPHX</name>
        <dbReference type="ChEBI" id="CHEBI:64076"/>
    </ligand>
</feature>
<comment type="similarity">
    <text evidence="3 19">In the N-terminal section; belongs to the NnrE/AIBP family.</text>
</comment>
<evidence type="ECO:0000256" key="7">
    <source>
        <dbReference type="ARBA" id="ARBA00022840"/>
    </source>
</evidence>
<feature type="binding site" evidence="18">
    <location>
        <position position="169"/>
    </location>
    <ligand>
        <name>K(+)</name>
        <dbReference type="ChEBI" id="CHEBI:29103"/>
    </ligand>
</feature>
<dbReference type="InterPro" id="IPR017953">
    <property type="entry name" value="Carbohydrate_kinase_pred_CS"/>
</dbReference>
<comment type="catalytic activity">
    <reaction evidence="15 17 19">
        <text>(6S)-NADHX + ADP = AMP + phosphate + NADH + H(+)</text>
        <dbReference type="Rhea" id="RHEA:32223"/>
        <dbReference type="ChEBI" id="CHEBI:15378"/>
        <dbReference type="ChEBI" id="CHEBI:43474"/>
        <dbReference type="ChEBI" id="CHEBI:57945"/>
        <dbReference type="ChEBI" id="CHEBI:64074"/>
        <dbReference type="ChEBI" id="CHEBI:456215"/>
        <dbReference type="ChEBI" id="CHEBI:456216"/>
        <dbReference type="EC" id="4.2.1.136"/>
    </reaction>
</comment>
<dbReference type="InterPro" id="IPR030677">
    <property type="entry name" value="Nnr"/>
</dbReference>
<dbReference type="EC" id="5.1.99.6" evidence="19"/>
<keyword evidence="8 17" id="KW-0521">NADP</keyword>
<feature type="binding site" evidence="17">
    <location>
        <position position="444"/>
    </location>
    <ligand>
        <name>AMP</name>
        <dbReference type="ChEBI" id="CHEBI:456215"/>
    </ligand>
</feature>
<evidence type="ECO:0000256" key="6">
    <source>
        <dbReference type="ARBA" id="ARBA00022741"/>
    </source>
</evidence>
<comment type="subunit">
    <text evidence="17">Homotetramer.</text>
</comment>
<gene>
    <name evidence="17" type="primary">nnrD</name>
    <name evidence="18" type="synonym">nnrE</name>
    <name evidence="22" type="ORF">NX722_20955</name>
</gene>
<dbReference type="CDD" id="cd01171">
    <property type="entry name" value="YXKO-related"/>
    <property type="match status" value="1"/>
</dbReference>
<keyword evidence="11 18" id="KW-0413">Isomerase</keyword>
<dbReference type="SUPFAM" id="SSF64153">
    <property type="entry name" value="YjeF N-terminal domain-like"/>
    <property type="match status" value="1"/>
</dbReference>
<feature type="binding site" evidence="17">
    <location>
        <position position="379"/>
    </location>
    <ligand>
        <name>(6S)-NADPHX</name>
        <dbReference type="ChEBI" id="CHEBI:64076"/>
    </ligand>
</feature>
<comment type="similarity">
    <text evidence="4 19">In the C-terminal section; belongs to the NnrD/CARKD family.</text>
</comment>
<evidence type="ECO:0000313" key="23">
    <source>
        <dbReference type="Proteomes" id="UP001209854"/>
    </source>
</evidence>
<feature type="binding site" evidence="18">
    <location>
        <begin position="137"/>
        <end position="143"/>
    </location>
    <ligand>
        <name>(6S)-NADPHX</name>
        <dbReference type="ChEBI" id="CHEBI:64076"/>
    </ligand>
</feature>
<dbReference type="RefSeq" id="WP_262564811.1">
    <property type="nucleotide sequence ID" value="NZ_JAPFCC010000001.1"/>
</dbReference>
<evidence type="ECO:0000256" key="11">
    <source>
        <dbReference type="ARBA" id="ARBA00023235"/>
    </source>
</evidence>
<comment type="function">
    <text evidence="17">Catalyzes the dehydration of the S-form of NAD(P)HX at the expense of ADP, which is converted to AMP. Together with NAD(P)HX epimerase, which catalyzes the epimerization of the S- and R-forms, the enzyme allows the repair of both epimers of NAD(P)HX, a damaged form of NAD(P)H that is a result of enzymatic or heat-dependent hydration.</text>
</comment>
<dbReference type="InterPro" id="IPR029056">
    <property type="entry name" value="Ribokinase-like"/>
</dbReference>
<evidence type="ECO:0000256" key="2">
    <source>
        <dbReference type="ARBA" id="ARBA00000909"/>
    </source>
</evidence>
<feature type="binding site" evidence="17">
    <location>
        <position position="329"/>
    </location>
    <ligand>
        <name>(6S)-NADPHX</name>
        <dbReference type="ChEBI" id="CHEBI:64076"/>
    </ligand>
</feature>
<keyword evidence="12 17" id="KW-0456">Lyase</keyword>
<evidence type="ECO:0000259" key="20">
    <source>
        <dbReference type="PROSITE" id="PS51383"/>
    </source>
</evidence>
<dbReference type="PIRSF" id="PIRSF017184">
    <property type="entry name" value="Nnr"/>
    <property type="match status" value="1"/>
</dbReference>
<name>A0ABT3N098_9GAMM</name>
<evidence type="ECO:0000256" key="5">
    <source>
        <dbReference type="ARBA" id="ARBA00022723"/>
    </source>
</evidence>
<organism evidence="22 23">
    <name type="scientific">Endozoicomonas gorgoniicola</name>
    <dbReference type="NCBI Taxonomy" id="1234144"/>
    <lineage>
        <taxon>Bacteria</taxon>
        <taxon>Pseudomonadati</taxon>
        <taxon>Pseudomonadota</taxon>
        <taxon>Gammaproteobacteria</taxon>
        <taxon>Oceanospirillales</taxon>
        <taxon>Endozoicomonadaceae</taxon>
        <taxon>Endozoicomonas</taxon>
    </lineage>
</organism>
<comment type="catalytic activity">
    <reaction evidence="2 18 19">
        <text>(6R)-NADPHX = (6S)-NADPHX</text>
        <dbReference type="Rhea" id="RHEA:32227"/>
        <dbReference type="ChEBI" id="CHEBI:64076"/>
        <dbReference type="ChEBI" id="CHEBI:64077"/>
        <dbReference type="EC" id="5.1.99.6"/>
    </reaction>
</comment>
<dbReference type="InterPro" id="IPR036652">
    <property type="entry name" value="YjeF_N_dom_sf"/>
</dbReference>
<dbReference type="Pfam" id="PF03853">
    <property type="entry name" value="YjeF_N"/>
    <property type="match status" value="1"/>
</dbReference>
<keyword evidence="7 17" id="KW-0067">ATP-binding</keyword>
<dbReference type="PROSITE" id="PS51385">
    <property type="entry name" value="YJEF_N"/>
    <property type="match status" value="1"/>
</dbReference>